<name>A0A395IR82_9HELO</name>
<feature type="region of interest" description="Disordered" evidence="4">
    <location>
        <begin position="937"/>
        <end position="969"/>
    </location>
</feature>
<dbReference type="PROSITE" id="PS50002">
    <property type="entry name" value="SH3"/>
    <property type="match status" value="1"/>
</dbReference>
<gene>
    <name evidence="6" type="ORF">DID88_004659</name>
</gene>
<feature type="coiled-coil region" evidence="3">
    <location>
        <begin position="69"/>
        <end position="116"/>
    </location>
</feature>
<evidence type="ECO:0000256" key="2">
    <source>
        <dbReference type="PROSITE-ProRule" id="PRU00192"/>
    </source>
</evidence>
<evidence type="ECO:0000256" key="3">
    <source>
        <dbReference type="SAM" id="Coils"/>
    </source>
</evidence>
<feature type="compositionally biased region" description="Polar residues" evidence="4">
    <location>
        <begin position="317"/>
        <end position="368"/>
    </location>
</feature>
<keyword evidence="7" id="KW-1185">Reference proteome</keyword>
<sequence>MGQTQNLMMHEIEKPLTAALNASIFVPFTGIPAVLPTDHESQLKLLKSHHHKVRENIVTSFILEKERLLSKCKDDLAKYESLVESDRNENGLISDLQLLVAAKEDARQKKEAEELEKAKWLRGPRWLLLLQIEDAKRGVWNAPEGETNEDRVRREASFKREMEKREARLLKEMEGHTSEEYVWKPKDFYDFESKGFLPDSGAKDDRDCEGDVVMRGLDYTNTSPTQDLNPANPVMPYEIQHKFNVDVHKLLEVGIKNIKEYDQHAGEVMMEYKKSFAKGIVGNVETAGPTGLSKRKSSSMASPAEPSGGILKRPASIQDQSENGGTTLKKSVSIQTPTESGTSALKKSVSTKSSLGSEKHSPIQSPLSENDGGILKATASIQTRSGSSSGTLKKSLPIQVPTLNRTVFPDTSSFANTAPSARSPLGLTGSALKKANLDDPVAPASPSPSSTDTPSFTQKSPFHMNVSTGPANSSPDRRLSNRLSVLQSLLGQACYQVLEKNAKTTPLGPKDDHMSDPKGNPAVNIGTTFTSSSCYVPKSENEFYNLAVRPGDRVKVIGHHSGNAYIGLNMTSQRSGKLNMLHYLKDIEAVDNTSNTAMSVGPQNHPDDGHNGLLKIGEVFSATSTWGPKTPFDITNLRIEIGDRIEIVNHISGNTYEGVNLRSMKLGYFIRECFGVLERSSINSIDRSITGTSTQCSKNILYPSTRSNEVDPRDEPENNTRKDPALYIGKKFVATHTYIAENRNKINLDIEAGDTIEIISHNSDNLYEGYNVRTGRAGQFNISYFYHDIDIFNGIGKVSTPTSMQHNSDIEVNSISSHGAEPCRMDLDSISRNSTLNNGSVGPKLGRRKFSIKGASSSASSAVESEHLHETQSQTLADNSDNKSHRDELEHRIRMYTKHHGYPPKSISDYYQPNNPRFNPRWLKTPSLSRRAKRFGNDDLRRMPNGMPIVPEMKGRGANDVKKSARRGL</sequence>
<comment type="caution">
    <text evidence="6">The sequence shown here is derived from an EMBL/GenBank/DDBJ whole genome shotgun (WGS) entry which is preliminary data.</text>
</comment>
<dbReference type="AlphaFoldDB" id="A0A395IR82"/>
<dbReference type="InterPro" id="IPR001452">
    <property type="entry name" value="SH3_domain"/>
</dbReference>
<feature type="compositionally biased region" description="Basic and acidic residues" evidence="4">
    <location>
        <begin position="953"/>
        <end position="963"/>
    </location>
</feature>
<evidence type="ECO:0000256" key="4">
    <source>
        <dbReference type="SAM" id="MobiDB-lite"/>
    </source>
</evidence>
<protein>
    <recommendedName>
        <fullName evidence="5">SH3 domain-containing protein</fullName>
    </recommendedName>
</protein>
<evidence type="ECO:0000313" key="7">
    <source>
        <dbReference type="Proteomes" id="UP000249056"/>
    </source>
</evidence>
<proteinExistence type="predicted"/>
<accession>A0A395IR82</accession>
<reference evidence="6 7" key="1">
    <citation type="submission" date="2018-06" db="EMBL/GenBank/DDBJ databases">
        <title>Genome Sequence of the Brown Rot Fungal Pathogen Monilinia fructigena.</title>
        <authorList>
            <person name="Landi L."/>
            <person name="De Miccolis Angelini R.M."/>
            <person name="Pollastro S."/>
            <person name="Abate D."/>
            <person name="Faretra F."/>
            <person name="Romanazzi G."/>
        </authorList>
    </citation>
    <scope>NUCLEOTIDE SEQUENCE [LARGE SCALE GENOMIC DNA]</scope>
    <source>
        <strain evidence="6 7">Mfrg269</strain>
    </source>
</reference>
<feature type="region of interest" description="Disordered" evidence="4">
    <location>
        <begin position="287"/>
        <end position="371"/>
    </location>
</feature>
<organism evidence="6 7">
    <name type="scientific">Monilinia fructigena</name>
    <dbReference type="NCBI Taxonomy" id="38457"/>
    <lineage>
        <taxon>Eukaryota</taxon>
        <taxon>Fungi</taxon>
        <taxon>Dikarya</taxon>
        <taxon>Ascomycota</taxon>
        <taxon>Pezizomycotina</taxon>
        <taxon>Leotiomycetes</taxon>
        <taxon>Helotiales</taxon>
        <taxon>Sclerotiniaceae</taxon>
        <taxon>Monilinia</taxon>
    </lineage>
</organism>
<dbReference type="Proteomes" id="UP000249056">
    <property type="component" value="Unassembled WGS sequence"/>
</dbReference>
<evidence type="ECO:0000313" key="6">
    <source>
        <dbReference type="EMBL" id="RAL62817.1"/>
    </source>
</evidence>
<feature type="region of interest" description="Disordered" evidence="4">
    <location>
        <begin position="436"/>
        <end position="478"/>
    </location>
</feature>
<keyword evidence="3" id="KW-0175">Coiled coil</keyword>
<feature type="region of interest" description="Disordered" evidence="4">
    <location>
        <begin position="702"/>
        <end position="722"/>
    </location>
</feature>
<feature type="region of interest" description="Disordered" evidence="4">
    <location>
        <begin position="852"/>
        <end position="887"/>
    </location>
</feature>
<dbReference type="EMBL" id="QKRW01000022">
    <property type="protein sequence ID" value="RAL62817.1"/>
    <property type="molecule type" value="Genomic_DNA"/>
</dbReference>
<feature type="compositionally biased region" description="Polar residues" evidence="4">
    <location>
        <begin position="456"/>
        <end position="474"/>
    </location>
</feature>
<evidence type="ECO:0000256" key="1">
    <source>
        <dbReference type="ARBA" id="ARBA00022443"/>
    </source>
</evidence>
<feature type="compositionally biased region" description="Low complexity" evidence="4">
    <location>
        <begin position="438"/>
        <end position="455"/>
    </location>
</feature>
<dbReference type="OrthoDB" id="3546512at2759"/>
<dbReference type="InterPro" id="IPR036028">
    <property type="entry name" value="SH3-like_dom_sf"/>
</dbReference>
<evidence type="ECO:0000259" key="5">
    <source>
        <dbReference type="PROSITE" id="PS50002"/>
    </source>
</evidence>
<keyword evidence="1 2" id="KW-0728">SH3 domain</keyword>
<dbReference type="SUPFAM" id="SSF50044">
    <property type="entry name" value="SH3-domain"/>
    <property type="match status" value="1"/>
</dbReference>
<feature type="compositionally biased region" description="Basic and acidic residues" evidence="4">
    <location>
        <begin position="708"/>
        <end position="722"/>
    </location>
</feature>
<feature type="domain" description="SH3" evidence="5">
    <location>
        <begin position="727"/>
        <end position="790"/>
    </location>
</feature>